<dbReference type="SMART" id="SM00450">
    <property type="entry name" value="RHOD"/>
    <property type="match status" value="1"/>
</dbReference>
<dbReference type="InterPro" id="IPR045078">
    <property type="entry name" value="TST/MPST-like"/>
</dbReference>
<accession>A0A6N7EL88</accession>
<dbReference type="GO" id="GO:0004792">
    <property type="term" value="F:thiosulfate-cyanide sulfurtransferase activity"/>
    <property type="evidence" value="ECO:0007669"/>
    <property type="project" value="TreeGrafter"/>
</dbReference>
<evidence type="ECO:0000259" key="3">
    <source>
        <dbReference type="PROSITE" id="PS50206"/>
    </source>
</evidence>
<dbReference type="PANTHER" id="PTHR11364:SF27">
    <property type="entry name" value="SULFURTRANSFERASE"/>
    <property type="match status" value="1"/>
</dbReference>
<reference evidence="4 5" key="1">
    <citation type="submission" date="2019-10" db="EMBL/GenBank/DDBJ databases">
        <title>Georgenia wutianyii sp. nov. and Georgenia yuyongxinii sp. nov. isolated from plateau pika (Ochotona curzoniae) in the Qinghai-Tibet plateau of China.</title>
        <authorList>
            <person name="Tian Z."/>
        </authorList>
    </citation>
    <scope>NUCLEOTIDE SEQUENCE [LARGE SCALE GENOMIC DNA]</scope>
    <source>
        <strain evidence="4 5">JCM 19765</strain>
    </source>
</reference>
<evidence type="ECO:0000313" key="5">
    <source>
        <dbReference type="Proteomes" id="UP000437709"/>
    </source>
</evidence>
<dbReference type="PROSITE" id="PS50206">
    <property type="entry name" value="RHODANESE_3"/>
    <property type="match status" value="1"/>
</dbReference>
<dbReference type="Gene3D" id="3.40.250.10">
    <property type="entry name" value="Rhodanese-like domain"/>
    <property type="match status" value="1"/>
</dbReference>
<dbReference type="AlphaFoldDB" id="A0A6N7EL88"/>
<keyword evidence="5" id="KW-1185">Reference proteome</keyword>
<keyword evidence="2" id="KW-0677">Repeat</keyword>
<evidence type="ECO:0000256" key="2">
    <source>
        <dbReference type="ARBA" id="ARBA00022737"/>
    </source>
</evidence>
<dbReference type="Proteomes" id="UP000437709">
    <property type="component" value="Unassembled WGS sequence"/>
</dbReference>
<keyword evidence="1 4" id="KW-0808">Transferase</keyword>
<protein>
    <submittedName>
        <fullName evidence="4">Sulfurtransferase</fullName>
    </submittedName>
</protein>
<feature type="domain" description="Rhodanese" evidence="3">
    <location>
        <begin position="7"/>
        <end position="113"/>
    </location>
</feature>
<dbReference type="EMBL" id="WHPC01000051">
    <property type="protein sequence ID" value="MPV37823.1"/>
    <property type="molecule type" value="Genomic_DNA"/>
</dbReference>
<comment type="caution">
    <text evidence="4">The sequence shown here is derived from an EMBL/GenBank/DDBJ whole genome shotgun (WGS) entry which is preliminary data.</text>
</comment>
<organism evidence="4 5">
    <name type="scientific">Georgenia subflava</name>
    <dbReference type="NCBI Taxonomy" id="1622177"/>
    <lineage>
        <taxon>Bacteria</taxon>
        <taxon>Bacillati</taxon>
        <taxon>Actinomycetota</taxon>
        <taxon>Actinomycetes</taxon>
        <taxon>Micrococcales</taxon>
        <taxon>Bogoriellaceae</taxon>
        <taxon>Georgenia</taxon>
    </lineage>
</organism>
<dbReference type="PANTHER" id="PTHR11364">
    <property type="entry name" value="THIOSULFATE SULFERTANSFERASE"/>
    <property type="match status" value="1"/>
</dbReference>
<dbReference type="Pfam" id="PF00581">
    <property type="entry name" value="Rhodanese"/>
    <property type="match status" value="1"/>
</dbReference>
<dbReference type="RefSeq" id="WP_265333879.1">
    <property type="nucleotide sequence ID" value="NZ_WHPC01000051.1"/>
</dbReference>
<name>A0A6N7EL88_9MICO</name>
<dbReference type="SUPFAM" id="SSF52821">
    <property type="entry name" value="Rhodanese/Cell cycle control phosphatase"/>
    <property type="match status" value="1"/>
</dbReference>
<dbReference type="CDD" id="cd01449">
    <property type="entry name" value="TST_Repeat_2"/>
    <property type="match status" value="1"/>
</dbReference>
<sequence>GWPGRGVLLDARAAVRYRGEQEPVDPRAGHIPGALSAPTTDLLDDAATFRSTDELRRRFAALGAGGSAPVGVYCGSGVTAAHEVLALASIGVRATLYPGSWSQWSADPDREAETGAAP</sequence>
<gene>
    <name evidence="4" type="ORF">GB881_12360</name>
</gene>
<dbReference type="InterPro" id="IPR001763">
    <property type="entry name" value="Rhodanese-like_dom"/>
</dbReference>
<dbReference type="InterPro" id="IPR036873">
    <property type="entry name" value="Rhodanese-like_dom_sf"/>
</dbReference>
<evidence type="ECO:0000313" key="4">
    <source>
        <dbReference type="EMBL" id="MPV37823.1"/>
    </source>
</evidence>
<feature type="non-terminal residue" evidence="4">
    <location>
        <position position="1"/>
    </location>
</feature>
<proteinExistence type="predicted"/>
<evidence type="ECO:0000256" key="1">
    <source>
        <dbReference type="ARBA" id="ARBA00022679"/>
    </source>
</evidence>